<dbReference type="CDD" id="cd02966">
    <property type="entry name" value="TlpA_like_family"/>
    <property type="match status" value="1"/>
</dbReference>
<sequence length="286" mass="30967">MPNRLPRRSLLAAMLAVWAAGGLAADVSDVAAVPHLDARGQAGYREFLAITPPRAFAVAPGGAWGYSIEAADPAMAEREALANCQANTLQRCLIYARDDAVVLNRAEWARAWGPYKSRADAARAATGTLPGARLADLAFKDAKGRPVKLSDLRGKVVVLHFWGSWCPPCQRELPDLVRLAEAAKGDNDIRFVFLQVREGFGQAGSLARKIGRGLPVWYDSGMTDRRDAEFRLADGGRLPDRALAMAFPTTYVLDKRGIVLFGHVGPVADWSQYLALLRDAAARSGK</sequence>
<dbReference type="GO" id="GO:0017004">
    <property type="term" value="P:cytochrome complex assembly"/>
    <property type="evidence" value="ECO:0007669"/>
    <property type="project" value="UniProtKB-KW"/>
</dbReference>
<dbReference type="Proteomes" id="UP000295443">
    <property type="component" value="Unassembled WGS sequence"/>
</dbReference>
<gene>
    <name evidence="7" type="ORF">EZJ19_07455</name>
</gene>
<name>A0A4R1BEA3_9PROT</name>
<dbReference type="Pfam" id="PF08534">
    <property type="entry name" value="Redoxin"/>
    <property type="match status" value="1"/>
</dbReference>
<evidence type="ECO:0000256" key="4">
    <source>
        <dbReference type="ARBA" id="ARBA00023284"/>
    </source>
</evidence>
<comment type="subcellular location">
    <subcellularLocation>
        <location evidence="1">Cell envelope</location>
    </subcellularLocation>
</comment>
<feature type="chain" id="PRO_5020338653" evidence="5">
    <location>
        <begin position="25"/>
        <end position="286"/>
    </location>
</feature>
<dbReference type="RefSeq" id="WP_131446167.1">
    <property type="nucleotide sequence ID" value="NZ_SJZB01000027.1"/>
</dbReference>
<dbReference type="InterPro" id="IPR050553">
    <property type="entry name" value="Thioredoxin_ResA/DsbE_sf"/>
</dbReference>
<comment type="caution">
    <text evidence="7">The sequence shown here is derived from an EMBL/GenBank/DDBJ whole genome shotgun (WGS) entry which is preliminary data.</text>
</comment>
<dbReference type="InterPro" id="IPR006311">
    <property type="entry name" value="TAT_signal"/>
</dbReference>
<evidence type="ECO:0000313" key="7">
    <source>
        <dbReference type="EMBL" id="TCJ15439.1"/>
    </source>
</evidence>
<dbReference type="InterPro" id="IPR017937">
    <property type="entry name" value="Thioredoxin_CS"/>
</dbReference>
<proteinExistence type="predicted"/>
<keyword evidence="3" id="KW-1015">Disulfide bond</keyword>
<dbReference type="EMBL" id="SJZB01000027">
    <property type="protein sequence ID" value="TCJ15439.1"/>
    <property type="molecule type" value="Genomic_DNA"/>
</dbReference>
<dbReference type="PROSITE" id="PS51318">
    <property type="entry name" value="TAT"/>
    <property type="match status" value="1"/>
</dbReference>
<keyword evidence="4" id="KW-0676">Redox-active center</keyword>
<reference evidence="7 8" key="1">
    <citation type="submission" date="2019-03" db="EMBL/GenBank/DDBJ databases">
        <title>Genome sequence of Thiobacillaceae bacterium LSR1, a sulfur-oxidizing bacterium isolated from freshwater sediment.</title>
        <authorList>
            <person name="Li S."/>
        </authorList>
    </citation>
    <scope>NUCLEOTIDE SEQUENCE [LARGE SCALE GENOMIC DNA]</scope>
    <source>
        <strain evidence="7 8">LSR1</strain>
    </source>
</reference>
<evidence type="ECO:0000313" key="8">
    <source>
        <dbReference type="Proteomes" id="UP000295443"/>
    </source>
</evidence>
<dbReference type="InterPro" id="IPR013766">
    <property type="entry name" value="Thioredoxin_domain"/>
</dbReference>
<dbReference type="PROSITE" id="PS51352">
    <property type="entry name" value="THIOREDOXIN_2"/>
    <property type="match status" value="1"/>
</dbReference>
<evidence type="ECO:0000256" key="2">
    <source>
        <dbReference type="ARBA" id="ARBA00022748"/>
    </source>
</evidence>
<dbReference type="PANTHER" id="PTHR42852:SF6">
    <property type="entry name" value="THIOL:DISULFIDE INTERCHANGE PROTEIN DSBE"/>
    <property type="match status" value="1"/>
</dbReference>
<dbReference type="OrthoDB" id="9809746at2"/>
<keyword evidence="5" id="KW-0732">Signal</keyword>
<dbReference type="InterPro" id="IPR013740">
    <property type="entry name" value="Redoxin"/>
</dbReference>
<protein>
    <submittedName>
        <fullName evidence="7">TlpA family protein disulfide reductase</fullName>
    </submittedName>
</protein>
<dbReference type="InterPro" id="IPR036249">
    <property type="entry name" value="Thioredoxin-like_sf"/>
</dbReference>
<evidence type="ECO:0000256" key="3">
    <source>
        <dbReference type="ARBA" id="ARBA00023157"/>
    </source>
</evidence>
<dbReference type="Gene3D" id="3.40.30.10">
    <property type="entry name" value="Glutaredoxin"/>
    <property type="match status" value="1"/>
</dbReference>
<evidence type="ECO:0000256" key="5">
    <source>
        <dbReference type="SAM" id="SignalP"/>
    </source>
</evidence>
<dbReference type="PROSITE" id="PS00194">
    <property type="entry name" value="THIOREDOXIN_1"/>
    <property type="match status" value="1"/>
</dbReference>
<feature type="signal peptide" evidence="5">
    <location>
        <begin position="1"/>
        <end position="24"/>
    </location>
</feature>
<evidence type="ECO:0000256" key="1">
    <source>
        <dbReference type="ARBA" id="ARBA00004196"/>
    </source>
</evidence>
<accession>A0A4R1BEA3</accession>
<keyword evidence="8" id="KW-1185">Reference proteome</keyword>
<feature type="domain" description="Thioredoxin" evidence="6">
    <location>
        <begin position="128"/>
        <end position="282"/>
    </location>
</feature>
<dbReference type="GO" id="GO:0015036">
    <property type="term" value="F:disulfide oxidoreductase activity"/>
    <property type="evidence" value="ECO:0007669"/>
    <property type="project" value="UniProtKB-ARBA"/>
</dbReference>
<evidence type="ECO:0000259" key="6">
    <source>
        <dbReference type="PROSITE" id="PS51352"/>
    </source>
</evidence>
<keyword evidence="2" id="KW-0201">Cytochrome c-type biogenesis</keyword>
<dbReference type="SUPFAM" id="SSF52833">
    <property type="entry name" value="Thioredoxin-like"/>
    <property type="match status" value="1"/>
</dbReference>
<dbReference type="AlphaFoldDB" id="A0A4R1BEA3"/>
<dbReference type="GO" id="GO:0030313">
    <property type="term" value="C:cell envelope"/>
    <property type="evidence" value="ECO:0007669"/>
    <property type="project" value="UniProtKB-SubCell"/>
</dbReference>
<dbReference type="PANTHER" id="PTHR42852">
    <property type="entry name" value="THIOL:DISULFIDE INTERCHANGE PROTEIN DSBE"/>
    <property type="match status" value="1"/>
</dbReference>
<organism evidence="7 8">
    <name type="scientific">Parasulfuritortus cantonensis</name>
    <dbReference type="NCBI Taxonomy" id="2528202"/>
    <lineage>
        <taxon>Bacteria</taxon>
        <taxon>Pseudomonadati</taxon>
        <taxon>Pseudomonadota</taxon>
        <taxon>Betaproteobacteria</taxon>
        <taxon>Nitrosomonadales</taxon>
        <taxon>Thiobacillaceae</taxon>
        <taxon>Parasulfuritortus</taxon>
    </lineage>
</organism>